<dbReference type="InParanoid" id="K3YLQ7"/>
<feature type="region of interest" description="Disordered" evidence="1">
    <location>
        <begin position="307"/>
        <end position="328"/>
    </location>
</feature>
<sequence>MDNNENNVESSLEDSDSDDDCGSYSTPPEYEPSPPRSRRRPDEDDPESDPTADHQDLLGICFRNWRSTLNKEYVQKSKNARDDFEFKQQKNTPEAKALSEENTVKATKAAKNPHHLGVGGYAAKITKWRRDEEERKRASLPDMFAGLDERRRNWAQKKCLFRSDREKDQLTTAIGTAEHSGHKNLKEKMREIAKQEFLEFLANHAMSQMMADPTVSDGQRQDSSSSASSIENVRYPVDNIQVDTPCRLVIPYGRKQNKFREVATGMEVTGHSCEIDIPTDEGIEVLGDAKNQYILWHHRDIVMNASPETSRPSQELPLSSSNVDTEQPMLSHVQGANNEDEEPMLSPILEALNEDDGTSSLELHGWIMNAMKQGIRAIAVHVPTKVFLGILPYQNVIDFEDLHRLYHRQHLNVNLISDAMEGEELTHVRFKVAYLDPARIREPEHRLKMMEMIEAQIEAVETQAEKDAIKKAHREQKHKVSVYIAKVMTKKAHKYYIMALMILSKLWICIIILPKLGEAVVLDSASYHRDRYKDFIGIIQK</sequence>
<proteinExistence type="predicted"/>
<dbReference type="Proteomes" id="UP000004995">
    <property type="component" value="Unassembled WGS sequence"/>
</dbReference>
<dbReference type="FunCoup" id="K3YLQ7">
    <property type="interactions" value="221"/>
</dbReference>
<dbReference type="EMBL" id="AGNK02003892">
    <property type="status" value="NOT_ANNOTATED_CDS"/>
    <property type="molecule type" value="Genomic_DNA"/>
</dbReference>
<evidence type="ECO:0000313" key="3">
    <source>
        <dbReference type="Proteomes" id="UP000004995"/>
    </source>
</evidence>
<dbReference type="PANTHER" id="PTHR33018:SF19">
    <property type="entry name" value="OS12G0558775 PROTEIN"/>
    <property type="match status" value="1"/>
</dbReference>
<feature type="compositionally biased region" description="Low complexity" evidence="1">
    <location>
        <begin position="1"/>
        <end position="10"/>
    </location>
</feature>
<dbReference type="EnsemblPlants" id="KQL01989">
    <property type="protein sequence ID" value="KQL01989"/>
    <property type="gene ID" value="SETIT_015181mg"/>
</dbReference>
<keyword evidence="3" id="KW-1185">Reference proteome</keyword>
<feature type="compositionally biased region" description="Polar residues" evidence="1">
    <location>
        <begin position="307"/>
        <end position="325"/>
    </location>
</feature>
<organism evidence="2 3">
    <name type="scientific">Setaria italica</name>
    <name type="common">Foxtail millet</name>
    <name type="synonym">Panicum italicum</name>
    <dbReference type="NCBI Taxonomy" id="4555"/>
    <lineage>
        <taxon>Eukaryota</taxon>
        <taxon>Viridiplantae</taxon>
        <taxon>Streptophyta</taxon>
        <taxon>Embryophyta</taxon>
        <taxon>Tracheophyta</taxon>
        <taxon>Spermatophyta</taxon>
        <taxon>Magnoliopsida</taxon>
        <taxon>Liliopsida</taxon>
        <taxon>Poales</taxon>
        <taxon>Poaceae</taxon>
        <taxon>PACMAD clade</taxon>
        <taxon>Panicoideae</taxon>
        <taxon>Panicodae</taxon>
        <taxon>Paniceae</taxon>
        <taxon>Cenchrinae</taxon>
        <taxon>Setaria</taxon>
    </lineage>
</organism>
<reference evidence="3" key="1">
    <citation type="journal article" date="2012" name="Nat. Biotechnol.">
        <title>Reference genome sequence of the model plant Setaria.</title>
        <authorList>
            <person name="Bennetzen J.L."/>
            <person name="Schmutz J."/>
            <person name="Wang H."/>
            <person name="Percifield R."/>
            <person name="Hawkins J."/>
            <person name="Pontaroli A.C."/>
            <person name="Estep M."/>
            <person name="Feng L."/>
            <person name="Vaughn J.N."/>
            <person name="Grimwood J."/>
            <person name="Jenkins J."/>
            <person name="Barry K."/>
            <person name="Lindquist E."/>
            <person name="Hellsten U."/>
            <person name="Deshpande S."/>
            <person name="Wang X."/>
            <person name="Wu X."/>
            <person name="Mitros T."/>
            <person name="Triplett J."/>
            <person name="Yang X."/>
            <person name="Ye C.Y."/>
            <person name="Mauro-Herrera M."/>
            <person name="Wang L."/>
            <person name="Li P."/>
            <person name="Sharma M."/>
            <person name="Sharma R."/>
            <person name="Ronald P.C."/>
            <person name="Panaud O."/>
            <person name="Kellogg E.A."/>
            <person name="Brutnell T.P."/>
            <person name="Doust A.N."/>
            <person name="Tuskan G.A."/>
            <person name="Rokhsar D."/>
            <person name="Devos K.M."/>
        </authorList>
    </citation>
    <scope>NUCLEOTIDE SEQUENCE [LARGE SCALE GENOMIC DNA]</scope>
    <source>
        <strain evidence="3">cv. Yugu1</strain>
    </source>
</reference>
<dbReference type="HOGENOM" id="CLU_027775_1_0_1"/>
<reference evidence="2" key="2">
    <citation type="submission" date="2018-08" db="UniProtKB">
        <authorList>
            <consortium name="EnsemblPlants"/>
        </authorList>
    </citation>
    <scope>IDENTIFICATION</scope>
    <source>
        <strain evidence="2">Yugu1</strain>
    </source>
</reference>
<evidence type="ECO:0000313" key="2">
    <source>
        <dbReference type="EnsemblPlants" id="KQL01989"/>
    </source>
</evidence>
<feature type="region of interest" description="Disordered" evidence="1">
    <location>
        <begin position="212"/>
        <end position="231"/>
    </location>
</feature>
<name>K3YLQ7_SETIT</name>
<evidence type="ECO:0000256" key="1">
    <source>
        <dbReference type="SAM" id="MobiDB-lite"/>
    </source>
</evidence>
<dbReference type="PANTHER" id="PTHR33018">
    <property type="entry name" value="OS10G0338966 PROTEIN-RELATED"/>
    <property type="match status" value="1"/>
</dbReference>
<dbReference type="Gramene" id="KQL01989">
    <property type="protein sequence ID" value="KQL01989"/>
    <property type="gene ID" value="SETIT_015181mg"/>
</dbReference>
<feature type="compositionally biased region" description="Acidic residues" evidence="1">
    <location>
        <begin position="11"/>
        <end position="21"/>
    </location>
</feature>
<feature type="region of interest" description="Disordered" evidence="1">
    <location>
        <begin position="1"/>
        <end position="56"/>
    </location>
</feature>
<dbReference type="AlphaFoldDB" id="K3YLQ7"/>
<protein>
    <submittedName>
        <fullName evidence="2">Uncharacterized protein</fullName>
    </submittedName>
</protein>
<accession>K3YLQ7</accession>